<evidence type="ECO:0000313" key="2">
    <source>
        <dbReference type="EMBL" id="KIJ61105.1"/>
    </source>
</evidence>
<evidence type="ECO:0000313" key="3">
    <source>
        <dbReference type="Proteomes" id="UP000053820"/>
    </source>
</evidence>
<organism evidence="2 3">
    <name type="scientific">Hydnomerulius pinastri MD-312</name>
    <dbReference type="NCBI Taxonomy" id="994086"/>
    <lineage>
        <taxon>Eukaryota</taxon>
        <taxon>Fungi</taxon>
        <taxon>Dikarya</taxon>
        <taxon>Basidiomycota</taxon>
        <taxon>Agaricomycotina</taxon>
        <taxon>Agaricomycetes</taxon>
        <taxon>Agaricomycetidae</taxon>
        <taxon>Boletales</taxon>
        <taxon>Boletales incertae sedis</taxon>
        <taxon>Leucogyrophana</taxon>
    </lineage>
</organism>
<dbReference type="InterPro" id="IPR032675">
    <property type="entry name" value="LRR_dom_sf"/>
</dbReference>
<dbReference type="EMBL" id="KN839865">
    <property type="protein sequence ID" value="KIJ61105.1"/>
    <property type="molecule type" value="Genomic_DNA"/>
</dbReference>
<dbReference type="Gene3D" id="3.80.10.10">
    <property type="entry name" value="Ribonuclease Inhibitor"/>
    <property type="match status" value="1"/>
</dbReference>
<evidence type="ECO:0000256" key="1">
    <source>
        <dbReference type="SAM" id="MobiDB-lite"/>
    </source>
</evidence>
<keyword evidence="3" id="KW-1185">Reference proteome</keyword>
<evidence type="ECO:0008006" key="4">
    <source>
        <dbReference type="Google" id="ProtNLM"/>
    </source>
</evidence>
<feature type="region of interest" description="Disordered" evidence="1">
    <location>
        <begin position="70"/>
        <end position="106"/>
    </location>
</feature>
<dbReference type="HOGENOM" id="CLU_020999_1_2_1"/>
<reference evidence="2 3" key="1">
    <citation type="submission" date="2014-04" db="EMBL/GenBank/DDBJ databases">
        <title>Evolutionary Origins and Diversification of the Mycorrhizal Mutualists.</title>
        <authorList>
            <consortium name="DOE Joint Genome Institute"/>
            <consortium name="Mycorrhizal Genomics Consortium"/>
            <person name="Kohler A."/>
            <person name="Kuo A."/>
            <person name="Nagy L.G."/>
            <person name="Floudas D."/>
            <person name="Copeland A."/>
            <person name="Barry K.W."/>
            <person name="Cichocki N."/>
            <person name="Veneault-Fourrey C."/>
            <person name="LaButti K."/>
            <person name="Lindquist E.A."/>
            <person name="Lipzen A."/>
            <person name="Lundell T."/>
            <person name="Morin E."/>
            <person name="Murat C."/>
            <person name="Riley R."/>
            <person name="Ohm R."/>
            <person name="Sun H."/>
            <person name="Tunlid A."/>
            <person name="Henrissat B."/>
            <person name="Grigoriev I.V."/>
            <person name="Hibbett D.S."/>
            <person name="Martin F."/>
        </authorList>
    </citation>
    <scope>NUCLEOTIDE SEQUENCE [LARGE SCALE GENOMIC DNA]</scope>
    <source>
        <strain evidence="2 3">MD-312</strain>
    </source>
</reference>
<feature type="region of interest" description="Disordered" evidence="1">
    <location>
        <begin position="1"/>
        <end position="30"/>
    </location>
</feature>
<dbReference type="AlphaFoldDB" id="A0A0C9VT63"/>
<gene>
    <name evidence="2" type="ORF">HYDPIDRAFT_42886</name>
</gene>
<feature type="compositionally biased region" description="Acidic residues" evidence="1">
    <location>
        <begin position="70"/>
        <end position="97"/>
    </location>
</feature>
<dbReference type="OrthoDB" id="3250066at2759"/>
<proteinExistence type="predicted"/>
<dbReference type="Gene3D" id="1.20.1280.50">
    <property type="match status" value="1"/>
</dbReference>
<accession>A0A0C9VT63</accession>
<dbReference type="SUPFAM" id="SSF52047">
    <property type="entry name" value="RNI-like"/>
    <property type="match status" value="1"/>
</dbReference>
<sequence>MGIVQGPEAEEMDQKVLPNNPFVPPKGDSCPINQLPPELLSVIFEVGALEGSVNQDDEDEITARYWNEFGEENQLDKENSDDDVAMTDGDATDDDEGSVMTGSSDAPDNWPPFQILVSHVCKHWRTVALSTPSLWTSIEVSARERPPYERVSILLERSGGLTLDIRIDCEMPDDEEDFESDDGETPELSEGDLKVLFALLIAHVPRWGSISVDVASYEHMYTFLQAISDPSVPPATQLESLQLYHHEEWQEESTAFPKPKLLKHFTLFGGSIPCLKSLALWGVHVDWSQSWLASAPNLLDLELAYHTDDVRPSWAEFAATLRSASKLETLSLCLSGPSGAPAQWTTEDPSSIIPLPKLTDLVLGFHSPSYTIGLLHKLFTPALKSLTLDFDNEDYTDLVTQLAGPATTVEPPSAHEKPYSLLSILESLKISGLPCGDRSVETLYAELKPLKSLNLSMSYLSPAFLDLLCCPCHLPEHGDIWLPRLNVLSVSGAQGDKIREVVQKRKDAGVPLKSLYLEESCEVEDTDVEWLKDNLETFDFFEGSDDEDVVDMVDGIEDADEWSDVD</sequence>
<protein>
    <recommendedName>
        <fullName evidence="4">F-box domain-containing protein</fullName>
    </recommendedName>
</protein>
<dbReference type="Proteomes" id="UP000053820">
    <property type="component" value="Unassembled WGS sequence"/>
</dbReference>
<name>A0A0C9VT63_9AGAM</name>